<proteinExistence type="predicted"/>
<dbReference type="EMBL" id="KK914257">
    <property type="protein sequence ID" value="KDP43850.1"/>
    <property type="molecule type" value="Genomic_DNA"/>
</dbReference>
<evidence type="ECO:0000313" key="3">
    <source>
        <dbReference type="EMBL" id="KDP43850.1"/>
    </source>
</evidence>
<keyword evidence="1" id="KW-0175">Coiled coil</keyword>
<accession>A0A067LH06</accession>
<dbReference type="AlphaFoldDB" id="A0A067LH06"/>
<protein>
    <recommendedName>
        <fullName evidence="2">FAR1 domain-containing protein</fullName>
    </recommendedName>
</protein>
<name>A0A067LH06_JATCU</name>
<dbReference type="InterPro" id="IPR004330">
    <property type="entry name" value="FAR1_DNA_bnd_dom"/>
</dbReference>
<dbReference type="Pfam" id="PF03101">
    <property type="entry name" value="FAR1"/>
    <property type="match status" value="1"/>
</dbReference>
<reference evidence="3 4" key="1">
    <citation type="journal article" date="2014" name="PLoS ONE">
        <title>Global Analysis of Gene Expression Profiles in Physic Nut (Jatropha curcas L.) Seedlings Exposed to Salt Stress.</title>
        <authorList>
            <person name="Zhang L."/>
            <person name="Zhang C."/>
            <person name="Wu P."/>
            <person name="Chen Y."/>
            <person name="Li M."/>
            <person name="Jiang H."/>
            <person name="Wu G."/>
        </authorList>
    </citation>
    <scope>NUCLEOTIDE SEQUENCE [LARGE SCALE GENOMIC DNA]</scope>
    <source>
        <strain evidence="4">cv. GZQX0401</strain>
        <tissue evidence="3">Young leaves</tissue>
    </source>
</reference>
<gene>
    <name evidence="3" type="ORF">JCGZ_20860</name>
</gene>
<feature type="coiled-coil region" evidence="1">
    <location>
        <begin position="157"/>
        <end position="216"/>
    </location>
</feature>
<keyword evidence="4" id="KW-1185">Reference proteome</keyword>
<feature type="domain" description="FAR1" evidence="2">
    <location>
        <begin position="54"/>
        <end position="142"/>
    </location>
</feature>
<dbReference type="STRING" id="180498.A0A067LH06"/>
<organism evidence="3 4">
    <name type="scientific">Jatropha curcas</name>
    <name type="common">Barbados nut</name>
    <dbReference type="NCBI Taxonomy" id="180498"/>
    <lineage>
        <taxon>Eukaryota</taxon>
        <taxon>Viridiplantae</taxon>
        <taxon>Streptophyta</taxon>
        <taxon>Embryophyta</taxon>
        <taxon>Tracheophyta</taxon>
        <taxon>Spermatophyta</taxon>
        <taxon>Magnoliopsida</taxon>
        <taxon>eudicotyledons</taxon>
        <taxon>Gunneridae</taxon>
        <taxon>Pentapetalae</taxon>
        <taxon>rosids</taxon>
        <taxon>fabids</taxon>
        <taxon>Malpighiales</taxon>
        <taxon>Euphorbiaceae</taxon>
        <taxon>Crotonoideae</taxon>
        <taxon>Jatropheae</taxon>
        <taxon>Jatropha</taxon>
    </lineage>
</organism>
<evidence type="ECO:0000313" key="4">
    <source>
        <dbReference type="Proteomes" id="UP000027138"/>
    </source>
</evidence>
<dbReference type="Proteomes" id="UP000027138">
    <property type="component" value="Unassembled WGS sequence"/>
</dbReference>
<dbReference type="OrthoDB" id="1886686at2759"/>
<evidence type="ECO:0000256" key="1">
    <source>
        <dbReference type="SAM" id="Coils"/>
    </source>
</evidence>
<dbReference type="PANTHER" id="PTHR46328">
    <property type="entry name" value="FAR-RED IMPAIRED RESPONSIVE (FAR1) FAMILY PROTEIN-RELATED"/>
    <property type="match status" value="1"/>
</dbReference>
<dbReference type="PANTHER" id="PTHR46328:SF39">
    <property type="entry name" value="PROTEIN FAR1-RELATED SEQUENCE 5-LIKE"/>
    <property type="match status" value="1"/>
</dbReference>
<sequence length="229" mass="26595">MESTKADKECLVEEKIEIAESAIGDQTEDEACEVDMNQEPYVGMIFESDKAAKTFYDEYARRIGFLTRIISSRKSEHDGSIISRHLACNKEGFLKSQKTAQVRIRKRESKREGCMAMLLVKRDKVGKWVVTKFVREHNHPLVISSGQLTPDEKDRRIRELSSELNRANQQLAACQKQLQTFMTYIEEHTESLSRTVEGIVCNIRELESENRNYREDARIRRTFQVSEQI</sequence>
<evidence type="ECO:0000259" key="2">
    <source>
        <dbReference type="Pfam" id="PF03101"/>
    </source>
</evidence>